<feature type="transmembrane region" description="Helical" evidence="3">
    <location>
        <begin position="36"/>
        <end position="55"/>
    </location>
</feature>
<reference evidence="5" key="1">
    <citation type="submission" date="2020-12" db="EMBL/GenBank/DDBJ databases">
        <title>PHA producing bacteria isolated from mangrove.</title>
        <authorList>
            <person name="Zheng W."/>
            <person name="Yu S."/>
            <person name="Huang Y."/>
        </authorList>
    </citation>
    <scope>NUCLEOTIDE SEQUENCE</scope>
    <source>
        <strain evidence="5">GN8-5</strain>
    </source>
</reference>
<keyword evidence="3" id="KW-0472">Membrane</keyword>
<dbReference type="InterPro" id="IPR050882">
    <property type="entry name" value="Prepilin_peptidase/N-MTase"/>
</dbReference>
<proteinExistence type="inferred from homology"/>
<keyword evidence="3" id="KW-1133">Transmembrane helix</keyword>
<name>A0A939DX34_9MICO</name>
<keyword evidence="3" id="KW-0812">Transmembrane</keyword>
<dbReference type="PANTHER" id="PTHR30487">
    <property type="entry name" value="TYPE 4 PREPILIN-LIKE PROTEINS LEADER PEPTIDE-PROCESSING ENZYME"/>
    <property type="match status" value="1"/>
</dbReference>
<evidence type="ECO:0000256" key="2">
    <source>
        <dbReference type="RuleBase" id="RU003793"/>
    </source>
</evidence>
<dbReference type="GO" id="GO:0006465">
    <property type="term" value="P:signal peptide processing"/>
    <property type="evidence" value="ECO:0007669"/>
    <property type="project" value="TreeGrafter"/>
</dbReference>
<evidence type="ECO:0000256" key="3">
    <source>
        <dbReference type="SAM" id="Phobius"/>
    </source>
</evidence>
<dbReference type="Gene3D" id="1.20.120.1220">
    <property type="match status" value="1"/>
</dbReference>
<feature type="transmembrane region" description="Helical" evidence="3">
    <location>
        <begin position="137"/>
        <end position="155"/>
    </location>
</feature>
<dbReference type="Proteomes" id="UP000664385">
    <property type="component" value="Unassembled WGS sequence"/>
</dbReference>
<organism evidence="5 6">
    <name type="scientific">Microbacterium esteraromaticum</name>
    <dbReference type="NCBI Taxonomy" id="57043"/>
    <lineage>
        <taxon>Bacteria</taxon>
        <taxon>Bacillati</taxon>
        <taxon>Actinomycetota</taxon>
        <taxon>Actinomycetes</taxon>
        <taxon>Micrococcales</taxon>
        <taxon>Microbacteriaceae</taxon>
        <taxon>Microbacterium</taxon>
    </lineage>
</organism>
<dbReference type="GO" id="GO:0005886">
    <property type="term" value="C:plasma membrane"/>
    <property type="evidence" value="ECO:0007669"/>
    <property type="project" value="TreeGrafter"/>
</dbReference>
<dbReference type="AlphaFoldDB" id="A0A939DX34"/>
<dbReference type="GO" id="GO:0004190">
    <property type="term" value="F:aspartic-type endopeptidase activity"/>
    <property type="evidence" value="ECO:0007669"/>
    <property type="project" value="InterPro"/>
</dbReference>
<dbReference type="InterPro" id="IPR000045">
    <property type="entry name" value="Prepilin_IV_endopep_pep"/>
</dbReference>
<gene>
    <name evidence="5" type="ORF">JF543_11050</name>
</gene>
<feature type="transmembrane region" description="Helical" evidence="3">
    <location>
        <begin position="61"/>
        <end position="82"/>
    </location>
</feature>
<evidence type="ECO:0000256" key="1">
    <source>
        <dbReference type="ARBA" id="ARBA00005801"/>
    </source>
</evidence>
<evidence type="ECO:0000313" key="5">
    <source>
        <dbReference type="EMBL" id="MBN8206491.1"/>
    </source>
</evidence>
<dbReference type="InterPro" id="IPR014032">
    <property type="entry name" value="Peptidase_A24A_bac"/>
</dbReference>
<comment type="caution">
    <text evidence="5">The sequence shown here is derived from an EMBL/GenBank/DDBJ whole genome shotgun (WGS) entry which is preliminary data.</text>
</comment>
<evidence type="ECO:0000313" key="6">
    <source>
        <dbReference type="Proteomes" id="UP000664385"/>
    </source>
</evidence>
<protein>
    <submittedName>
        <fullName evidence="5">Prepilin peptidase</fullName>
    </submittedName>
</protein>
<feature type="domain" description="Prepilin type IV endopeptidase peptidase" evidence="4">
    <location>
        <begin position="14"/>
        <end position="125"/>
    </location>
</feature>
<feature type="transmembrane region" description="Helical" evidence="3">
    <location>
        <begin position="6"/>
        <end position="24"/>
    </location>
</feature>
<dbReference type="Pfam" id="PF01478">
    <property type="entry name" value="Peptidase_A24"/>
    <property type="match status" value="1"/>
</dbReference>
<sequence length="156" mass="16327">MSLHSIAVIVVHLALAGIGAWLIVIDARTHRLPNRIVLPTLGALVLLAIIEALATGDGERLVRALLGGLALGAFYAVMHLISRQGMGGGDVKLAAVIGLVLAWHGWQVLVLGAAAAFLLGALYAIVLMLLRRANRHTRIAFGPWMIIGAVLAIGLA</sequence>
<accession>A0A939DX34</accession>
<dbReference type="EMBL" id="JAEMWU010000001">
    <property type="protein sequence ID" value="MBN8206491.1"/>
    <property type="molecule type" value="Genomic_DNA"/>
</dbReference>
<evidence type="ECO:0000259" key="4">
    <source>
        <dbReference type="Pfam" id="PF01478"/>
    </source>
</evidence>
<dbReference type="PRINTS" id="PR00864">
    <property type="entry name" value="PREPILNPTASE"/>
</dbReference>
<dbReference type="PANTHER" id="PTHR30487:SF0">
    <property type="entry name" value="PREPILIN LEADER PEPTIDASE_N-METHYLTRANSFERASE-RELATED"/>
    <property type="match status" value="1"/>
</dbReference>
<dbReference type="RefSeq" id="WP_206820242.1">
    <property type="nucleotide sequence ID" value="NZ_CP063379.1"/>
</dbReference>
<feature type="transmembrane region" description="Helical" evidence="3">
    <location>
        <begin position="112"/>
        <end position="130"/>
    </location>
</feature>
<comment type="similarity">
    <text evidence="1 2">Belongs to the peptidase A24 family.</text>
</comment>